<accession>A0A7C5QCS2</accession>
<dbReference type="PANTHER" id="PTHR34236">
    <property type="entry name" value="DIMETHYL SULFOXIDE REDUCTASE TRANSCRIPTIONAL ACTIVATOR"/>
    <property type="match status" value="1"/>
</dbReference>
<dbReference type="EMBL" id="DRWN01000018">
    <property type="protein sequence ID" value="HHK67891.1"/>
    <property type="molecule type" value="Genomic_DNA"/>
</dbReference>
<name>A0A7C5QCS2_CALS0</name>
<gene>
    <name evidence="2" type="ORF">ENM11_01880</name>
</gene>
<sequence>MLEAVLELRIPYYCFMAASKDIDGEITVDALFYRDGRVQHLLTLRGARSFGRKSALLNALGRYPASFSHVTKIGCNRFMVLAETHACMLCSTAIENGCFIQWERSSNNNSCMTWHVLSPSRRSLNKLVSDLKAYGVYPRVLYVGRPRQGERRLTAKQARVVETAAKHGFFETPRRVSTTKLANVLKISPSTFSETLRRALNKIVNNYVKTAHVHV</sequence>
<comment type="caution">
    <text evidence="2">The sequence shown here is derived from an EMBL/GenBank/DDBJ whole genome shotgun (WGS) entry which is preliminary data.</text>
</comment>
<protein>
    <recommendedName>
        <fullName evidence="1">HTH bat-type domain-containing protein</fullName>
    </recommendedName>
</protein>
<dbReference type="PANTHER" id="PTHR34236:SF1">
    <property type="entry name" value="DIMETHYL SULFOXIDE REDUCTASE TRANSCRIPTIONAL ACTIVATOR"/>
    <property type="match status" value="1"/>
</dbReference>
<evidence type="ECO:0000313" key="2">
    <source>
        <dbReference type="EMBL" id="HHK67891.1"/>
    </source>
</evidence>
<dbReference type="AlphaFoldDB" id="A0A7C5QCS2"/>
<dbReference type="InterPro" id="IPR007050">
    <property type="entry name" value="HTH_bacterioopsin"/>
</dbReference>
<feature type="domain" description="HTH bat-type" evidence="1">
    <location>
        <begin position="153"/>
        <end position="204"/>
    </location>
</feature>
<evidence type="ECO:0000259" key="1">
    <source>
        <dbReference type="Pfam" id="PF04967"/>
    </source>
</evidence>
<organism evidence="2">
    <name type="scientific">Caldiarchaeum subterraneum</name>
    <dbReference type="NCBI Taxonomy" id="311458"/>
    <lineage>
        <taxon>Archaea</taxon>
        <taxon>Nitrososphaerota</taxon>
        <taxon>Candidatus Caldarchaeales</taxon>
        <taxon>Candidatus Caldarchaeaceae</taxon>
        <taxon>Candidatus Caldarchaeum</taxon>
    </lineage>
</organism>
<proteinExistence type="predicted"/>
<dbReference type="Pfam" id="PF04967">
    <property type="entry name" value="HTH_10"/>
    <property type="match status" value="1"/>
</dbReference>
<reference evidence="2" key="1">
    <citation type="journal article" date="2020" name="mSystems">
        <title>Genome- and Community-Level Interaction Insights into Carbon Utilization and Element Cycling Functions of Hydrothermarchaeota in Hydrothermal Sediment.</title>
        <authorList>
            <person name="Zhou Z."/>
            <person name="Liu Y."/>
            <person name="Xu W."/>
            <person name="Pan J."/>
            <person name="Luo Z.H."/>
            <person name="Li M."/>
        </authorList>
    </citation>
    <scope>NUCLEOTIDE SEQUENCE [LARGE SCALE GENOMIC DNA]</scope>
    <source>
        <strain evidence="2">SpSt-1056</strain>
    </source>
</reference>